<proteinExistence type="predicted"/>
<name>A0A2P9ABE9_9HYPH</name>
<organism evidence="1 2">
    <name type="scientific">Mesorhizobium delmotii</name>
    <dbReference type="NCBI Taxonomy" id="1631247"/>
    <lineage>
        <taxon>Bacteria</taxon>
        <taxon>Pseudomonadati</taxon>
        <taxon>Pseudomonadota</taxon>
        <taxon>Alphaproteobacteria</taxon>
        <taxon>Hyphomicrobiales</taxon>
        <taxon>Phyllobacteriaceae</taxon>
        <taxon>Mesorhizobium</taxon>
    </lineage>
</organism>
<gene>
    <name evidence="1" type="ORF">BQ8482_110350</name>
</gene>
<dbReference type="Proteomes" id="UP000245698">
    <property type="component" value="Unassembled WGS sequence"/>
</dbReference>
<keyword evidence="2" id="KW-1185">Reference proteome</keyword>
<evidence type="ECO:0000313" key="2">
    <source>
        <dbReference type="Proteomes" id="UP000245698"/>
    </source>
</evidence>
<reference evidence="2" key="1">
    <citation type="submission" date="2016-12" db="EMBL/GenBank/DDBJ databases">
        <authorList>
            <person name="Brunel B."/>
        </authorList>
    </citation>
    <scope>NUCLEOTIDE SEQUENCE [LARGE SCALE GENOMIC DNA]</scope>
</reference>
<dbReference type="EMBL" id="FUIG01000013">
    <property type="protein sequence ID" value="SJM28420.1"/>
    <property type="molecule type" value="Genomic_DNA"/>
</dbReference>
<sequence length="70" mass="8348">MQLATYMMISRRYRNFWKVRIRDLSDPDRAKDPFWLAERIWSPALLRRTTLCRRPTGSGFVVRASAESDQ</sequence>
<accession>A0A2P9ABE9</accession>
<protein>
    <submittedName>
        <fullName evidence="1">Uncharacterized protein</fullName>
    </submittedName>
</protein>
<evidence type="ECO:0000313" key="1">
    <source>
        <dbReference type="EMBL" id="SJM28420.1"/>
    </source>
</evidence>
<dbReference type="AlphaFoldDB" id="A0A2P9ABE9"/>